<dbReference type="GO" id="GO:0071618">
    <property type="term" value="F:lysophosphatidylethanolamine acyltransferase activity"/>
    <property type="evidence" value="ECO:0007669"/>
    <property type="project" value="TreeGrafter"/>
</dbReference>
<dbReference type="PANTHER" id="PTHR23063">
    <property type="entry name" value="PHOSPHOLIPID ACYLTRANSFERASE"/>
    <property type="match status" value="1"/>
</dbReference>
<evidence type="ECO:0000256" key="3">
    <source>
        <dbReference type="ARBA" id="ARBA00022989"/>
    </source>
</evidence>
<evidence type="ECO:0000256" key="2">
    <source>
        <dbReference type="ARBA" id="ARBA00022692"/>
    </source>
</evidence>
<dbReference type="Proteomes" id="UP000886520">
    <property type="component" value="Chromosome 2"/>
</dbReference>
<evidence type="ECO:0000256" key="1">
    <source>
        <dbReference type="ARBA" id="ARBA00022679"/>
    </source>
</evidence>
<evidence type="ECO:0000313" key="8">
    <source>
        <dbReference type="Proteomes" id="UP000886520"/>
    </source>
</evidence>
<keyword evidence="5" id="KW-0472">Membrane</keyword>
<dbReference type="PANTHER" id="PTHR23063:SF54">
    <property type="entry name" value="LYSOPHOSPHOLIPID ACYLTRANSFERASE LPEAT1"/>
    <property type="match status" value="1"/>
</dbReference>
<evidence type="ECO:0000256" key="4">
    <source>
        <dbReference type="ARBA" id="ARBA00023098"/>
    </source>
</evidence>
<keyword evidence="8" id="KW-1185">Reference proteome</keyword>
<keyword evidence="1" id="KW-0808">Transferase</keyword>
<keyword evidence="4" id="KW-0443">Lipid metabolism</keyword>
<dbReference type="GO" id="GO:0005783">
    <property type="term" value="C:endoplasmic reticulum"/>
    <property type="evidence" value="ECO:0007669"/>
    <property type="project" value="TreeGrafter"/>
</dbReference>
<dbReference type="OrthoDB" id="272512at2759"/>
<protein>
    <submittedName>
        <fullName evidence="7">Uncharacterized protein</fullName>
    </submittedName>
</protein>
<sequence>MSTKTSKELLALEVSESFSKEETDYFPLLAREEREDSSYARGDLAQTLAEMEETLFMMERKYAAFVRHAINGPMGKGHIPLSEKACLVVALLSLTPSETEGETSGAEENGSDAFQESYTQLTGVQRFVIVKLGQFLSRIVLFVLGFYWIKVTRRDKEQDERLLKEGMILLKTDLRLGPIVSYHDYIDIFYYMSAAFPSFVAKRSVPKIPLVGLVSKCLGCVYVHREDKPSDVKGVAERREYDEYEVFNNCSFGNVV</sequence>
<gene>
    <name evidence="7" type="ORF">GOP47_0001872</name>
</gene>
<evidence type="ECO:0000256" key="6">
    <source>
        <dbReference type="ARBA" id="ARBA00023315"/>
    </source>
</evidence>
<evidence type="ECO:0000256" key="5">
    <source>
        <dbReference type="ARBA" id="ARBA00023136"/>
    </source>
</evidence>
<accession>A0A9D4V9S6</accession>
<keyword evidence="3" id="KW-1133">Transmembrane helix</keyword>
<organism evidence="7 8">
    <name type="scientific">Adiantum capillus-veneris</name>
    <name type="common">Maidenhair fern</name>
    <dbReference type="NCBI Taxonomy" id="13818"/>
    <lineage>
        <taxon>Eukaryota</taxon>
        <taxon>Viridiplantae</taxon>
        <taxon>Streptophyta</taxon>
        <taxon>Embryophyta</taxon>
        <taxon>Tracheophyta</taxon>
        <taxon>Polypodiopsida</taxon>
        <taxon>Polypodiidae</taxon>
        <taxon>Polypodiales</taxon>
        <taxon>Pteridineae</taxon>
        <taxon>Pteridaceae</taxon>
        <taxon>Vittarioideae</taxon>
        <taxon>Adiantum</taxon>
    </lineage>
</organism>
<keyword evidence="2" id="KW-0812">Transmembrane</keyword>
<reference evidence="7" key="1">
    <citation type="submission" date="2021-01" db="EMBL/GenBank/DDBJ databases">
        <title>Adiantum capillus-veneris genome.</title>
        <authorList>
            <person name="Fang Y."/>
            <person name="Liao Q."/>
        </authorList>
    </citation>
    <scope>NUCLEOTIDE SEQUENCE</scope>
    <source>
        <strain evidence="7">H3</strain>
        <tissue evidence="7">Leaf</tissue>
    </source>
</reference>
<evidence type="ECO:0000313" key="7">
    <source>
        <dbReference type="EMBL" id="KAI5082129.1"/>
    </source>
</evidence>
<keyword evidence="6" id="KW-0012">Acyltransferase</keyword>
<dbReference type="AlphaFoldDB" id="A0A9D4V9S6"/>
<dbReference type="SUPFAM" id="SSF69593">
    <property type="entry name" value="Glycerol-3-phosphate (1)-acyltransferase"/>
    <property type="match status" value="1"/>
</dbReference>
<name>A0A9D4V9S6_ADICA</name>
<dbReference type="EMBL" id="JABFUD020000003">
    <property type="protein sequence ID" value="KAI5082129.1"/>
    <property type="molecule type" value="Genomic_DNA"/>
</dbReference>
<dbReference type="GO" id="GO:0006644">
    <property type="term" value="P:phospholipid metabolic process"/>
    <property type="evidence" value="ECO:0007669"/>
    <property type="project" value="TreeGrafter"/>
</dbReference>
<comment type="caution">
    <text evidence="7">The sequence shown here is derived from an EMBL/GenBank/DDBJ whole genome shotgun (WGS) entry which is preliminary data.</text>
</comment>
<proteinExistence type="predicted"/>